<dbReference type="PROSITE" id="PS51257">
    <property type="entry name" value="PROKAR_LIPOPROTEIN"/>
    <property type="match status" value="1"/>
</dbReference>
<dbReference type="EMBL" id="MT631672">
    <property type="protein sequence ID" value="QNO56908.1"/>
    <property type="molecule type" value="Genomic_DNA"/>
</dbReference>
<reference evidence="1" key="1">
    <citation type="submission" date="2020-06" db="EMBL/GenBank/DDBJ databases">
        <title>Unique genomic features of the anaerobic methanotrophic archaea.</title>
        <authorList>
            <person name="Chadwick G.L."/>
            <person name="Skennerton C.T."/>
            <person name="Laso-Perez R."/>
            <person name="Leu A.O."/>
            <person name="Speth D.R."/>
            <person name="Yu H."/>
            <person name="Morgan-Lang C."/>
            <person name="Hatzenpichler R."/>
            <person name="Goudeau D."/>
            <person name="Malmstrom R."/>
            <person name="Brazelton W.J."/>
            <person name="Woyke T."/>
            <person name="Hallam S.J."/>
            <person name="Tyson G.W."/>
            <person name="Wegener G."/>
            <person name="Boetius A."/>
            <person name="Orphan V."/>
        </authorList>
    </citation>
    <scope>NUCLEOTIDE SEQUENCE</scope>
</reference>
<name>A0A7G9Z1T1_9EURY</name>
<organism evidence="1">
    <name type="scientific">Candidatus Methanophaga sp. ANME-1 ERB7</name>
    <dbReference type="NCBI Taxonomy" id="2759913"/>
    <lineage>
        <taxon>Archaea</taxon>
        <taxon>Methanobacteriati</taxon>
        <taxon>Methanobacteriota</taxon>
        <taxon>Stenosarchaea group</taxon>
        <taxon>Methanomicrobia</taxon>
        <taxon>Candidatus Methanophagales</taxon>
        <taxon>Candidatus Methanophagaceae</taxon>
        <taxon>Candidatus Methanophaga</taxon>
    </lineage>
</organism>
<dbReference type="Pfam" id="PF04392">
    <property type="entry name" value="ABC_sub_bind"/>
    <property type="match status" value="1"/>
</dbReference>
<dbReference type="Gene3D" id="3.40.50.2300">
    <property type="match status" value="2"/>
</dbReference>
<dbReference type="InterPro" id="IPR007487">
    <property type="entry name" value="ABC_transpt-TYRBP-like"/>
</dbReference>
<protein>
    <recommendedName>
        <fullName evidence="3">ABC transporter substrate-binding protein PnrA-like domain-containing protein</fullName>
    </recommendedName>
</protein>
<evidence type="ECO:0000313" key="2">
    <source>
        <dbReference type="EMBL" id="QNO56908.1"/>
    </source>
</evidence>
<evidence type="ECO:0008006" key="3">
    <source>
        <dbReference type="Google" id="ProtNLM"/>
    </source>
</evidence>
<sequence length="345" mass="38586">MKRIKIVSVVIALLLAAIISGCIVHEEVSPDEKADKNVLLIFSYHPEHPWVIEETRGVEDIFKGKGVETEKFYLDTKRKTSAEWKKKVSEDAVKKIAEFKPDLVIVFDDNACELVAMKYAGKTLPFVFCGMNGDPEDYGFPAENIAGVVERHHFEETIDLLKQLVPDVKKAAIITDNSSTSRRFVTRIEKTALPVEICEIYTTDDFDAWKAEVKELQSEVDAIGLFVYHTIKDPEKDREVSLPPEDVLNWTLKNSKLPEFAFFDFTVKGGALCGVTLSGYEQGKAAAEIAITILEGKEPADIPIQCPEKGNPIVNERRADELNITVPTDIIKEVEQIGSGDWEKG</sequence>
<dbReference type="PANTHER" id="PTHR35271">
    <property type="entry name" value="ABC TRANSPORTER, SUBSTRATE-BINDING LIPOPROTEIN-RELATED"/>
    <property type="match status" value="1"/>
</dbReference>
<dbReference type="EMBL" id="MT631572">
    <property type="protein sequence ID" value="QNO54215.1"/>
    <property type="molecule type" value="Genomic_DNA"/>
</dbReference>
<accession>A0A7G9Z1T1</accession>
<dbReference type="AlphaFoldDB" id="A0A7G9Z1T1"/>
<evidence type="ECO:0000313" key="1">
    <source>
        <dbReference type="EMBL" id="QNO54215.1"/>
    </source>
</evidence>
<dbReference type="PANTHER" id="PTHR35271:SF1">
    <property type="entry name" value="ABC TRANSPORTER, SUBSTRATE-BINDING LIPOPROTEIN"/>
    <property type="match status" value="1"/>
</dbReference>
<proteinExistence type="predicted"/>
<gene>
    <name evidence="2" type="ORF">AAPMNBCG_00008</name>
    <name evidence="1" type="ORF">IEMLPNFH_00016</name>
</gene>